<dbReference type="VEuPathDB" id="FungiDB:MELLADRAFT_92396"/>
<protein>
    <submittedName>
        <fullName evidence="1">Uncharacterized protein</fullName>
    </submittedName>
</protein>
<proteinExistence type="predicted"/>
<dbReference type="KEGG" id="mlr:MELLADRAFT_92396"/>
<dbReference type="Proteomes" id="UP000001072">
    <property type="component" value="Unassembled WGS sequence"/>
</dbReference>
<reference evidence="2" key="1">
    <citation type="journal article" date="2011" name="Proc. Natl. Acad. Sci. U.S.A.">
        <title>Obligate biotrophy features unraveled by the genomic analysis of rust fungi.</title>
        <authorList>
            <person name="Duplessis S."/>
            <person name="Cuomo C.A."/>
            <person name="Lin Y.-C."/>
            <person name="Aerts A."/>
            <person name="Tisserant E."/>
            <person name="Veneault-Fourrey C."/>
            <person name="Joly D.L."/>
            <person name="Hacquard S."/>
            <person name="Amselem J."/>
            <person name="Cantarel B.L."/>
            <person name="Chiu R."/>
            <person name="Coutinho P.M."/>
            <person name="Feau N."/>
            <person name="Field M."/>
            <person name="Frey P."/>
            <person name="Gelhaye E."/>
            <person name="Goldberg J."/>
            <person name="Grabherr M.G."/>
            <person name="Kodira C.D."/>
            <person name="Kohler A."/>
            <person name="Kuees U."/>
            <person name="Lindquist E.A."/>
            <person name="Lucas S.M."/>
            <person name="Mago R."/>
            <person name="Mauceli E."/>
            <person name="Morin E."/>
            <person name="Murat C."/>
            <person name="Pangilinan J.L."/>
            <person name="Park R."/>
            <person name="Pearson M."/>
            <person name="Quesneville H."/>
            <person name="Rouhier N."/>
            <person name="Sakthikumar S."/>
            <person name="Salamov A.A."/>
            <person name="Schmutz J."/>
            <person name="Selles B."/>
            <person name="Shapiro H."/>
            <person name="Tanguay P."/>
            <person name="Tuskan G.A."/>
            <person name="Henrissat B."/>
            <person name="Van de Peer Y."/>
            <person name="Rouze P."/>
            <person name="Ellis J.G."/>
            <person name="Dodds P.N."/>
            <person name="Schein J.E."/>
            <person name="Zhong S."/>
            <person name="Hamelin R.C."/>
            <person name="Grigoriev I.V."/>
            <person name="Szabo L.J."/>
            <person name="Martin F."/>
        </authorList>
    </citation>
    <scope>NUCLEOTIDE SEQUENCE [LARGE SCALE GENOMIC DNA]</scope>
    <source>
        <strain evidence="2">98AG31 / pathotype 3-4-7</strain>
    </source>
</reference>
<accession>F4R9H3</accession>
<name>F4R9H3_MELLP</name>
<dbReference type="HOGENOM" id="CLU_3032871_0_0_1"/>
<gene>
    <name evidence="1" type="ORF">MELLADRAFT_92396</name>
</gene>
<dbReference type="AlphaFoldDB" id="F4R9H3"/>
<dbReference type="EMBL" id="GL883093">
    <property type="protein sequence ID" value="EGG10982.1"/>
    <property type="molecule type" value="Genomic_DNA"/>
</dbReference>
<dbReference type="InParanoid" id="F4R9H3"/>
<organism evidence="2">
    <name type="scientific">Melampsora larici-populina (strain 98AG31 / pathotype 3-4-7)</name>
    <name type="common">Poplar leaf rust fungus</name>
    <dbReference type="NCBI Taxonomy" id="747676"/>
    <lineage>
        <taxon>Eukaryota</taxon>
        <taxon>Fungi</taxon>
        <taxon>Dikarya</taxon>
        <taxon>Basidiomycota</taxon>
        <taxon>Pucciniomycotina</taxon>
        <taxon>Pucciniomycetes</taxon>
        <taxon>Pucciniales</taxon>
        <taxon>Melampsoraceae</taxon>
        <taxon>Melampsora</taxon>
    </lineage>
</organism>
<dbReference type="RefSeq" id="XP_007405584.1">
    <property type="nucleotide sequence ID" value="XM_007405522.1"/>
</dbReference>
<evidence type="ECO:0000313" key="1">
    <source>
        <dbReference type="EMBL" id="EGG10982.1"/>
    </source>
</evidence>
<dbReference type="GeneID" id="18936233"/>
<keyword evidence="2" id="KW-1185">Reference proteome</keyword>
<sequence length="55" mass="6836">MRNRKKKKIAQLHEEKMTIINKIIKNKGIQRNLKFEENKQKHKKELWRLDILIKI</sequence>
<evidence type="ECO:0000313" key="2">
    <source>
        <dbReference type="Proteomes" id="UP000001072"/>
    </source>
</evidence>